<reference evidence="1 2" key="1">
    <citation type="journal article" date="2021" name="BMC Genomics">
        <title>Telomere-to-telomere genome assembly of asparaginase-producing Trichoderma simmonsii.</title>
        <authorList>
            <person name="Chung D."/>
            <person name="Kwon Y.M."/>
            <person name="Yang Y."/>
        </authorList>
    </citation>
    <scope>NUCLEOTIDE SEQUENCE [LARGE SCALE GENOMIC DNA]</scope>
    <source>
        <strain evidence="1 2">GH-Sj1</strain>
    </source>
</reference>
<sequence length="126" mass="14042">MPFEVAIDQIAHCPPGGYAAYAYWKVTKANNDWTVPKSNRKLIGECCENGKISSIHERAKSKQHPRLSVKKNLECSKWIRSFLSGCRLFQTTSNWIPSMLNISQKRHVPPGAGNAAITNNRTACLG</sequence>
<dbReference type="AlphaFoldDB" id="A0A8G0LSZ3"/>
<name>A0A8G0LSZ3_9HYPO</name>
<proteinExistence type="predicted"/>
<protein>
    <submittedName>
        <fullName evidence="1">Uncharacterized protein</fullName>
    </submittedName>
</protein>
<dbReference type="Proteomes" id="UP000826661">
    <property type="component" value="Chromosome VII"/>
</dbReference>
<keyword evidence="2" id="KW-1185">Reference proteome</keyword>
<dbReference type="EMBL" id="CP075870">
    <property type="protein sequence ID" value="QYT06423.1"/>
    <property type="molecule type" value="Genomic_DNA"/>
</dbReference>
<evidence type="ECO:0000313" key="1">
    <source>
        <dbReference type="EMBL" id="QYT06423.1"/>
    </source>
</evidence>
<organism evidence="1 2">
    <name type="scientific">Trichoderma simmonsii</name>
    <dbReference type="NCBI Taxonomy" id="1491479"/>
    <lineage>
        <taxon>Eukaryota</taxon>
        <taxon>Fungi</taxon>
        <taxon>Dikarya</taxon>
        <taxon>Ascomycota</taxon>
        <taxon>Pezizomycotina</taxon>
        <taxon>Sordariomycetes</taxon>
        <taxon>Hypocreomycetidae</taxon>
        <taxon>Hypocreales</taxon>
        <taxon>Hypocreaceae</taxon>
        <taxon>Trichoderma</taxon>
    </lineage>
</organism>
<evidence type="ECO:0000313" key="2">
    <source>
        <dbReference type="Proteomes" id="UP000826661"/>
    </source>
</evidence>
<accession>A0A8G0LSZ3</accession>
<gene>
    <name evidence="1" type="ORF">H0G86_013273</name>
</gene>